<reference evidence="1 2" key="1">
    <citation type="submission" date="2022-11" db="EMBL/GenBank/DDBJ databases">
        <title>Minimal conservation of predation-associated metabolite biosynthetic gene clusters underscores biosynthetic potential of Myxococcota including descriptions for ten novel species: Archangium lansinium sp. nov., Myxococcus landrumus sp. nov., Nannocystis bai.</title>
        <authorList>
            <person name="Ahearne A."/>
            <person name="Stevens C."/>
            <person name="Dowd S."/>
        </authorList>
    </citation>
    <scope>NUCLEOTIDE SEQUENCE [LARGE SCALE GENOMIC DNA]</scope>
    <source>
        <strain evidence="1 2">NCELM</strain>
    </source>
</reference>
<evidence type="ECO:0000313" key="2">
    <source>
        <dbReference type="Proteomes" id="UP001217838"/>
    </source>
</evidence>
<protein>
    <submittedName>
        <fullName evidence="1">Uncharacterized protein</fullName>
    </submittedName>
</protein>
<dbReference type="EMBL" id="JAQNDN010000001">
    <property type="protein sequence ID" value="MDC0667128.1"/>
    <property type="molecule type" value="Genomic_DNA"/>
</dbReference>
<dbReference type="Proteomes" id="UP001217838">
    <property type="component" value="Unassembled WGS sequence"/>
</dbReference>
<organism evidence="1 2">
    <name type="scientific">Nannocystis radixulma</name>
    <dbReference type="NCBI Taxonomy" id="2995305"/>
    <lineage>
        <taxon>Bacteria</taxon>
        <taxon>Pseudomonadati</taxon>
        <taxon>Myxococcota</taxon>
        <taxon>Polyangia</taxon>
        <taxon>Nannocystales</taxon>
        <taxon>Nannocystaceae</taxon>
        <taxon>Nannocystis</taxon>
    </lineage>
</organism>
<gene>
    <name evidence="1" type="ORF">POL58_05235</name>
</gene>
<dbReference type="RefSeq" id="WP_271995036.1">
    <property type="nucleotide sequence ID" value="NZ_JAQNDN010000001.1"/>
</dbReference>
<name>A0ABT5B049_9BACT</name>
<keyword evidence="2" id="KW-1185">Reference proteome</keyword>
<evidence type="ECO:0000313" key="1">
    <source>
        <dbReference type="EMBL" id="MDC0667128.1"/>
    </source>
</evidence>
<proteinExistence type="predicted"/>
<accession>A0ABT5B049</accession>
<sequence>MIPEHQRKKLAELYETSFALYRASEGDRSDVFYQTDRADDPLGVMEVRATDIGGYVSSLIKRGELRNRPPAEALEHLRRLVVLEHPKIAAFCRDHGDEYPDLVRYMEVLETCRREAMATLEASLKTS</sequence>
<comment type="caution">
    <text evidence="1">The sequence shown here is derived from an EMBL/GenBank/DDBJ whole genome shotgun (WGS) entry which is preliminary data.</text>
</comment>